<sequence>MSNSTAAVEDKVWETRTHVPITVVTVVLGFATLAVGLRTYARVVLIRQFGMDDYAAIIALLFAMGSGIMVASNTIYGAGHHMGDPRIDWTELPKYLRTFYISIVLYNASLTAIKLTFLLQYYRVLGTRQMRKVVVYALVFVAMWSISQLLIVIFSCTPIEKFWLGDSIPNGHCMPNLPFWYINAAGNIVTDVLIFIIPLPALGSLNLRKQQKIALIGVFCLGFFTCAISIIRIQYLKLTDDTTWDNVDSSCWSVSELGSGIVCSCLPTLRPLLSHVMPGMGSRSAPSHAKYVHHSSGRDVTEGSTSGLGSKHKSGKFGGRSVVYPEDVELQTKSGSQDQLEKHAAVIAHTAVPVQHGGHHHARTASNDQLNRSPSQNRGPGGARAEEGGYVSPNQLGLQPTVRTEVRVGSQHQQSRWTRPVEGTISVKHDLVVTRDYD</sequence>
<dbReference type="InterPro" id="IPR052337">
    <property type="entry name" value="SAT4-like"/>
</dbReference>
<feature type="transmembrane region" description="Helical" evidence="7">
    <location>
        <begin position="133"/>
        <end position="154"/>
    </location>
</feature>
<evidence type="ECO:0000256" key="2">
    <source>
        <dbReference type="ARBA" id="ARBA00022692"/>
    </source>
</evidence>
<evidence type="ECO:0000259" key="8">
    <source>
        <dbReference type="Pfam" id="PF20684"/>
    </source>
</evidence>
<evidence type="ECO:0000256" key="3">
    <source>
        <dbReference type="ARBA" id="ARBA00022989"/>
    </source>
</evidence>
<evidence type="ECO:0000256" key="5">
    <source>
        <dbReference type="ARBA" id="ARBA00038359"/>
    </source>
</evidence>
<feature type="region of interest" description="Disordered" evidence="6">
    <location>
        <begin position="284"/>
        <end position="320"/>
    </location>
</feature>
<reference evidence="9" key="1">
    <citation type="journal article" date="2023" name="Mol. Phylogenet. Evol.">
        <title>Genome-scale phylogeny and comparative genomics of the fungal order Sordariales.</title>
        <authorList>
            <person name="Hensen N."/>
            <person name="Bonometti L."/>
            <person name="Westerberg I."/>
            <person name="Brannstrom I.O."/>
            <person name="Guillou S."/>
            <person name="Cros-Aarteil S."/>
            <person name="Calhoun S."/>
            <person name="Haridas S."/>
            <person name="Kuo A."/>
            <person name="Mondo S."/>
            <person name="Pangilinan J."/>
            <person name="Riley R."/>
            <person name="LaButti K."/>
            <person name="Andreopoulos B."/>
            <person name="Lipzen A."/>
            <person name="Chen C."/>
            <person name="Yan M."/>
            <person name="Daum C."/>
            <person name="Ng V."/>
            <person name="Clum A."/>
            <person name="Steindorff A."/>
            <person name="Ohm R.A."/>
            <person name="Martin F."/>
            <person name="Silar P."/>
            <person name="Natvig D.O."/>
            <person name="Lalanne C."/>
            <person name="Gautier V."/>
            <person name="Ament-Velasquez S.L."/>
            <person name="Kruys A."/>
            <person name="Hutchinson M.I."/>
            <person name="Powell A.J."/>
            <person name="Barry K."/>
            <person name="Miller A.N."/>
            <person name="Grigoriev I.V."/>
            <person name="Debuchy R."/>
            <person name="Gladieux P."/>
            <person name="Hiltunen Thoren M."/>
            <person name="Johannesson H."/>
        </authorList>
    </citation>
    <scope>NUCLEOTIDE SEQUENCE</scope>
    <source>
        <strain evidence="9">CBS 560.94</strain>
    </source>
</reference>
<organism evidence="9 10">
    <name type="scientific">Neurospora tetraspora</name>
    <dbReference type="NCBI Taxonomy" id="94610"/>
    <lineage>
        <taxon>Eukaryota</taxon>
        <taxon>Fungi</taxon>
        <taxon>Dikarya</taxon>
        <taxon>Ascomycota</taxon>
        <taxon>Pezizomycotina</taxon>
        <taxon>Sordariomycetes</taxon>
        <taxon>Sordariomycetidae</taxon>
        <taxon>Sordariales</taxon>
        <taxon>Sordariaceae</taxon>
        <taxon>Neurospora</taxon>
    </lineage>
</organism>
<evidence type="ECO:0000256" key="6">
    <source>
        <dbReference type="SAM" id="MobiDB-lite"/>
    </source>
</evidence>
<feature type="transmembrane region" description="Helical" evidence="7">
    <location>
        <begin position="20"/>
        <end position="41"/>
    </location>
</feature>
<dbReference type="PANTHER" id="PTHR33048:SF47">
    <property type="entry name" value="INTEGRAL MEMBRANE PROTEIN-RELATED"/>
    <property type="match status" value="1"/>
</dbReference>
<dbReference type="GO" id="GO:0016020">
    <property type="term" value="C:membrane"/>
    <property type="evidence" value="ECO:0007669"/>
    <property type="project" value="UniProtKB-SubCell"/>
</dbReference>
<feature type="compositionally biased region" description="Polar residues" evidence="6">
    <location>
        <begin position="364"/>
        <end position="377"/>
    </location>
</feature>
<evidence type="ECO:0000313" key="9">
    <source>
        <dbReference type="EMBL" id="KAK3355400.1"/>
    </source>
</evidence>
<feature type="domain" description="Rhodopsin" evidence="8">
    <location>
        <begin position="37"/>
        <end position="274"/>
    </location>
</feature>
<proteinExistence type="inferred from homology"/>
<comment type="caution">
    <text evidence="9">The sequence shown here is derived from an EMBL/GenBank/DDBJ whole genome shotgun (WGS) entry which is preliminary data.</text>
</comment>
<dbReference type="GeneID" id="87864042"/>
<feature type="transmembrane region" description="Helical" evidence="7">
    <location>
        <begin position="179"/>
        <end position="201"/>
    </location>
</feature>
<dbReference type="EMBL" id="JAUEPP010000001">
    <property type="protein sequence ID" value="KAK3355400.1"/>
    <property type="molecule type" value="Genomic_DNA"/>
</dbReference>
<evidence type="ECO:0000256" key="1">
    <source>
        <dbReference type="ARBA" id="ARBA00004141"/>
    </source>
</evidence>
<keyword evidence="10" id="KW-1185">Reference proteome</keyword>
<reference evidence="9" key="2">
    <citation type="submission" date="2023-06" db="EMBL/GenBank/DDBJ databases">
        <authorList>
            <consortium name="Lawrence Berkeley National Laboratory"/>
            <person name="Haridas S."/>
            <person name="Hensen N."/>
            <person name="Bonometti L."/>
            <person name="Westerberg I."/>
            <person name="Brannstrom I.O."/>
            <person name="Guillou S."/>
            <person name="Cros-Aarteil S."/>
            <person name="Calhoun S."/>
            <person name="Kuo A."/>
            <person name="Mondo S."/>
            <person name="Pangilinan J."/>
            <person name="Riley R."/>
            <person name="Labutti K."/>
            <person name="Andreopoulos B."/>
            <person name="Lipzen A."/>
            <person name="Chen C."/>
            <person name="Yanf M."/>
            <person name="Daum C."/>
            <person name="Ng V."/>
            <person name="Clum A."/>
            <person name="Steindorff A."/>
            <person name="Ohm R."/>
            <person name="Martin F."/>
            <person name="Silar P."/>
            <person name="Natvig D."/>
            <person name="Lalanne C."/>
            <person name="Gautier V."/>
            <person name="Ament-Velasquez S.L."/>
            <person name="Kruys A."/>
            <person name="Hutchinson M.I."/>
            <person name="Powell A.J."/>
            <person name="Barry K."/>
            <person name="Miller A.N."/>
            <person name="Grigoriev I.V."/>
            <person name="Debuchy R."/>
            <person name="Gladieux P."/>
            <person name="Thoren M.H."/>
            <person name="Johannesson H."/>
        </authorList>
    </citation>
    <scope>NUCLEOTIDE SEQUENCE</scope>
    <source>
        <strain evidence="9">CBS 560.94</strain>
    </source>
</reference>
<feature type="transmembrane region" description="Helical" evidence="7">
    <location>
        <begin position="53"/>
        <end position="79"/>
    </location>
</feature>
<feature type="transmembrane region" description="Helical" evidence="7">
    <location>
        <begin position="213"/>
        <end position="233"/>
    </location>
</feature>
<keyword evidence="4 7" id="KW-0472">Membrane</keyword>
<feature type="compositionally biased region" description="Polar residues" evidence="6">
    <location>
        <begin position="392"/>
        <end position="402"/>
    </location>
</feature>
<gene>
    <name evidence="9" type="ORF">B0H65DRAFT_46699</name>
</gene>
<evidence type="ECO:0000256" key="7">
    <source>
        <dbReference type="SAM" id="Phobius"/>
    </source>
</evidence>
<evidence type="ECO:0000313" key="10">
    <source>
        <dbReference type="Proteomes" id="UP001278500"/>
    </source>
</evidence>
<comment type="similarity">
    <text evidence="5">Belongs to the SAT4 family.</text>
</comment>
<feature type="region of interest" description="Disordered" evidence="6">
    <location>
        <begin position="353"/>
        <end position="421"/>
    </location>
</feature>
<accession>A0AAE0MWF5</accession>
<dbReference type="AlphaFoldDB" id="A0AAE0MWF5"/>
<dbReference type="Pfam" id="PF20684">
    <property type="entry name" value="Fung_rhodopsin"/>
    <property type="match status" value="1"/>
</dbReference>
<dbReference type="PANTHER" id="PTHR33048">
    <property type="entry name" value="PTH11-LIKE INTEGRAL MEMBRANE PROTEIN (AFU_ORTHOLOGUE AFUA_5G11245)"/>
    <property type="match status" value="1"/>
</dbReference>
<dbReference type="InterPro" id="IPR049326">
    <property type="entry name" value="Rhodopsin_dom_fungi"/>
</dbReference>
<dbReference type="Proteomes" id="UP001278500">
    <property type="component" value="Unassembled WGS sequence"/>
</dbReference>
<protein>
    <recommendedName>
        <fullName evidence="8">Rhodopsin domain-containing protein</fullName>
    </recommendedName>
</protein>
<evidence type="ECO:0000256" key="4">
    <source>
        <dbReference type="ARBA" id="ARBA00023136"/>
    </source>
</evidence>
<keyword evidence="3 7" id="KW-1133">Transmembrane helix</keyword>
<name>A0AAE0MWF5_9PEZI</name>
<keyword evidence="2 7" id="KW-0812">Transmembrane</keyword>
<feature type="transmembrane region" description="Helical" evidence="7">
    <location>
        <begin position="99"/>
        <end position="121"/>
    </location>
</feature>
<dbReference type="RefSeq" id="XP_062686778.1">
    <property type="nucleotide sequence ID" value="XM_062826888.1"/>
</dbReference>
<comment type="subcellular location">
    <subcellularLocation>
        <location evidence="1">Membrane</location>
        <topology evidence="1">Multi-pass membrane protein</topology>
    </subcellularLocation>
</comment>